<dbReference type="SMART" id="SM00354">
    <property type="entry name" value="HTH_LACI"/>
    <property type="match status" value="1"/>
</dbReference>
<dbReference type="Pfam" id="PF13377">
    <property type="entry name" value="Peripla_BP_3"/>
    <property type="match status" value="1"/>
</dbReference>
<dbReference type="AlphaFoldDB" id="A0A926QIT3"/>
<dbReference type="PANTHER" id="PTHR30146">
    <property type="entry name" value="LACI-RELATED TRANSCRIPTIONAL REPRESSOR"/>
    <property type="match status" value="1"/>
</dbReference>
<dbReference type="GO" id="GO:0003700">
    <property type="term" value="F:DNA-binding transcription factor activity"/>
    <property type="evidence" value="ECO:0007669"/>
    <property type="project" value="TreeGrafter"/>
</dbReference>
<evidence type="ECO:0000313" key="6">
    <source>
        <dbReference type="EMBL" id="MBD0380845.1"/>
    </source>
</evidence>
<dbReference type="InterPro" id="IPR000843">
    <property type="entry name" value="HTH_LacI"/>
</dbReference>
<dbReference type="EMBL" id="JACVVD010000003">
    <property type="protein sequence ID" value="MBD0380845.1"/>
    <property type="molecule type" value="Genomic_DNA"/>
</dbReference>
<dbReference type="InterPro" id="IPR028082">
    <property type="entry name" value="Peripla_BP_I"/>
</dbReference>
<keyword evidence="4" id="KW-0804">Transcription</keyword>
<dbReference type="SUPFAM" id="SSF53822">
    <property type="entry name" value="Periplasmic binding protein-like I"/>
    <property type="match status" value="1"/>
</dbReference>
<accession>A0A926QIT3</accession>
<dbReference type="PROSITE" id="PS00356">
    <property type="entry name" value="HTH_LACI_1"/>
    <property type="match status" value="1"/>
</dbReference>
<organism evidence="6 7">
    <name type="scientific">Paenibacillus sedimenti</name>
    <dbReference type="NCBI Taxonomy" id="2770274"/>
    <lineage>
        <taxon>Bacteria</taxon>
        <taxon>Bacillati</taxon>
        <taxon>Bacillota</taxon>
        <taxon>Bacilli</taxon>
        <taxon>Bacillales</taxon>
        <taxon>Paenibacillaceae</taxon>
        <taxon>Paenibacillus</taxon>
    </lineage>
</organism>
<feature type="domain" description="HTH lacI-type" evidence="5">
    <location>
        <begin position="7"/>
        <end position="62"/>
    </location>
</feature>
<reference evidence="6" key="1">
    <citation type="submission" date="2020-09" db="EMBL/GenBank/DDBJ databases">
        <title>Draft Genome Sequence of Paenibacillus sp. WST5.</title>
        <authorList>
            <person name="Bao Z."/>
        </authorList>
    </citation>
    <scope>NUCLEOTIDE SEQUENCE</scope>
    <source>
        <strain evidence="6">WST5</strain>
    </source>
</reference>
<dbReference type="PROSITE" id="PS50932">
    <property type="entry name" value="HTH_LACI_2"/>
    <property type="match status" value="1"/>
</dbReference>
<dbReference type="Pfam" id="PF00356">
    <property type="entry name" value="LacI"/>
    <property type="match status" value="1"/>
</dbReference>
<evidence type="ECO:0000259" key="5">
    <source>
        <dbReference type="PROSITE" id="PS50932"/>
    </source>
</evidence>
<proteinExistence type="predicted"/>
<dbReference type="InterPro" id="IPR046335">
    <property type="entry name" value="LacI/GalR-like_sensor"/>
</dbReference>
<keyword evidence="2" id="KW-0805">Transcription regulation</keyword>
<comment type="caution">
    <text evidence="6">The sequence shown here is derived from an EMBL/GenBank/DDBJ whole genome shotgun (WGS) entry which is preliminary data.</text>
</comment>
<dbReference type="RefSeq" id="WP_188174600.1">
    <property type="nucleotide sequence ID" value="NZ_JACVVD010000003.1"/>
</dbReference>
<evidence type="ECO:0000256" key="3">
    <source>
        <dbReference type="ARBA" id="ARBA00023125"/>
    </source>
</evidence>
<dbReference type="Proteomes" id="UP000650466">
    <property type="component" value="Unassembled WGS sequence"/>
</dbReference>
<dbReference type="CDD" id="cd01392">
    <property type="entry name" value="HTH_LacI"/>
    <property type="match status" value="1"/>
</dbReference>
<protein>
    <submittedName>
        <fullName evidence="6">LacI family DNA-binding transcriptional regulator</fullName>
    </submittedName>
</protein>
<name>A0A926QIT3_9BACL</name>
<keyword evidence="1" id="KW-0678">Repressor</keyword>
<gene>
    <name evidence="6" type="ORF">ICC18_12010</name>
</gene>
<evidence type="ECO:0000256" key="2">
    <source>
        <dbReference type="ARBA" id="ARBA00023015"/>
    </source>
</evidence>
<keyword evidence="3 6" id="KW-0238">DNA-binding</keyword>
<dbReference type="InterPro" id="IPR010982">
    <property type="entry name" value="Lambda_DNA-bd_dom_sf"/>
</dbReference>
<dbReference type="PRINTS" id="PR00036">
    <property type="entry name" value="HTHLACI"/>
</dbReference>
<evidence type="ECO:0000256" key="1">
    <source>
        <dbReference type="ARBA" id="ARBA00022491"/>
    </source>
</evidence>
<sequence length="352" mass="38953">MSKPKQVTIVDVAEEAGVSIATVSNVLNRGGIRSSKETIRKVEQAAERLGYRRNTMAAGLSRNKTYEIGLIVPGLNGYYGQLAEHLQVEAHNRGYHLSVFSSGGFDPEIERRNLEVLQQRRVDGLICHGLAMGFESTRSIVNSGTPLVLINGWDWPEDIAIGAVNLGFASACEQSVKLLLERGCRTLCYVSSKRSKAIDEQRHIGFIRGMERYGNGINYEVADAKDLDVDVFLRKMREGHPAPIGIVAFDDHVALRLICGTLRLGIELPEEMKIVGINNDYIAEHSYPGLTSWDIPYTFQAQMAIDKLLSKLSNQQAAEQDEREINVPLTLIERHTTNALKGGVNEHVAKGN</sequence>
<dbReference type="Gene3D" id="1.10.260.40">
    <property type="entry name" value="lambda repressor-like DNA-binding domains"/>
    <property type="match status" value="1"/>
</dbReference>
<dbReference type="PANTHER" id="PTHR30146:SF95">
    <property type="entry name" value="RIBOSE OPERON REPRESSOR"/>
    <property type="match status" value="1"/>
</dbReference>
<dbReference type="GO" id="GO:0000976">
    <property type="term" value="F:transcription cis-regulatory region binding"/>
    <property type="evidence" value="ECO:0007669"/>
    <property type="project" value="TreeGrafter"/>
</dbReference>
<keyword evidence="7" id="KW-1185">Reference proteome</keyword>
<dbReference type="SUPFAM" id="SSF47413">
    <property type="entry name" value="lambda repressor-like DNA-binding domains"/>
    <property type="match status" value="1"/>
</dbReference>
<dbReference type="Gene3D" id="3.40.50.2300">
    <property type="match status" value="2"/>
</dbReference>
<evidence type="ECO:0000313" key="7">
    <source>
        <dbReference type="Proteomes" id="UP000650466"/>
    </source>
</evidence>
<evidence type="ECO:0000256" key="4">
    <source>
        <dbReference type="ARBA" id="ARBA00023163"/>
    </source>
</evidence>